<feature type="transmembrane region" description="Helical" evidence="6">
    <location>
        <begin position="244"/>
        <end position="268"/>
    </location>
</feature>
<evidence type="ECO:0000313" key="8">
    <source>
        <dbReference type="Proteomes" id="UP001430804"/>
    </source>
</evidence>
<evidence type="ECO:0000256" key="5">
    <source>
        <dbReference type="ARBA" id="ARBA00023136"/>
    </source>
</evidence>
<proteinExistence type="predicted"/>
<keyword evidence="3 6" id="KW-0812">Transmembrane</keyword>
<name>A0ABS6WRX0_9HYPH</name>
<comment type="subcellular location">
    <subcellularLocation>
        <location evidence="1">Cell membrane</location>
        <topology evidence="1">Multi-pass membrane protein</topology>
    </subcellularLocation>
</comment>
<accession>A0ABS6WRX0</accession>
<evidence type="ECO:0000256" key="1">
    <source>
        <dbReference type="ARBA" id="ARBA00004651"/>
    </source>
</evidence>
<feature type="transmembrane region" description="Helical" evidence="6">
    <location>
        <begin position="280"/>
        <end position="304"/>
    </location>
</feature>
<dbReference type="InterPro" id="IPR043428">
    <property type="entry name" value="LivM-like"/>
</dbReference>
<sequence>MSRLLVLFAAAAVLALLILPAAMPSSQFIMTIAIAKGFAALGVALLLRGGLISIGHAMYFAIGAYATAFMMKFGVLADLALLLIGSTLVTAVCGLVFGTFLVRFRAIFFAMLNLAVSMVLFALLSKLYGLTGGTDGMRVATPAVFGLELDKAAFDDILYYVCVGLLVAIGLLIRAYLKSPLGYALMSIHTNEIRLEYLGVSAWSVTLIAYTISAALAGLGGAMAALTIGHVLPEYAYWTESGHLVLTAVLGGIGGVAGPFIGSVFLEAVHVLAVDVAADAWNMILGAALLAVIFFLPHGLHGLLEKRAEPRKSQGVVE</sequence>
<evidence type="ECO:0000256" key="3">
    <source>
        <dbReference type="ARBA" id="ARBA00022692"/>
    </source>
</evidence>
<comment type="caution">
    <text evidence="7">The sequence shown here is derived from an EMBL/GenBank/DDBJ whole genome shotgun (WGS) entry which is preliminary data.</text>
</comment>
<dbReference type="RefSeq" id="WP_219202085.1">
    <property type="nucleotide sequence ID" value="NZ_JAHWQX010000003.1"/>
</dbReference>
<dbReference type="PANTHER" id="PTHR30482">
    <property type="entry name" value="HIGH-AFFINITY BRANCHED-CHAIN AMINO ACID TRANSPORT SYSTEM PERMEASE"/>
    <property type="match status" value="1"/>
</dbReference>
<dbReference type="PANTHER" id="PTHR30482:SF17">
    <property type="entry name" value="ABC TRANSPORTER ATP-BINDING PROTEIN"/>
    <property type="match status" value="1"/>
</dbReference>
<reference evidence="7" key="1">
    <citation type="submission" date="2021-07" db="EMBL/GenBank/DDBJ databases">
        <title>Pseudohoeflea marina sp. nov. a polyhydroxyalcanoate-producing bacterium.</title>
        <authorList>
            <person name="Zheng W."/>
            <person name="Yu S."/>
            <person name="Huang Y."/>
        </authorList>
    </citation>
    <scope>NUCLEOTIDE SEQUENCE</scope>
    <source>
        <strain evidence="7">DP4N28-3</strain>
    </source>
</reference>
<feature type="transmembrane region" description="Helical" evidence="6">
    <location>
        <begin position="157"/>
        <end position="177"/>
    </location>
</feature>
<feature type="transmembrane region" description="Helical" evidence="6">
    <location>
        <begin position="207"/>
        <end position="232"/>
    </location>
</feature>
<feature type="transmembrane region" description="Helical" evidence="6">
    <location>
        <begin position="79"/>
        <end position="101"/>
    </location>
</feature>
<organism evidence="7 8">
    <name type="scientific">Pseudohoeflea coraliihabitans</name>
    <dbReference type="NCBI Taxonomy" id="2860393"/>
    <lineage>
        <taxon>Bacteria</taxon>
        <taxon>Pseudomonadati</taxon>
        <taxon>Pseudomonadota</taxon>
        <taxon>Alphaproteobacteria</taxon>
        <taxon>Hyphomicrobiales</taxon>
        <taxon>Rhizobiaceae</taxon>
        <taxon>Pseudohoeflea</taxon>
    </lineage>
</organism>
<evidence type="ECO:0000256" key="6">
    <source>
        <dbReference type="SAM" id="Phobius"/>
    </source>
</evidence>
<evidence type="ECO:0000256" key="2">
    <source>
        <dbReference type="ARBA" id="ARBA00022475"/>
    </source>
</evidence>
<dbReference type="Proteomes" id="UP001430804">
    <property type="component" value="Unassembled WGS sequence"/>
</dbReference>
<dbReference type="CDD" id="cd06581">
    <property type="entry name" value="TM_PBP1_LivM_like"/>
    <property type="match status" value="1"/>
</dbReference>
<keyword evidence="2" id="KW-1003">Cell membrane</keyword>
<feature type="transmembrane region" description="Helical" evidence="6">
    <location>
        <begin position="45"/>
        <end position="67"/>
    </location>
</feature>
<feature type="transmembrane region" description="Helical" evidence="6">
    <location>
        <begin position="107"/>
        <end position="128"/>
    </location>
</feature>
<keyword evidence="4 6" id="KW-1133">Transmembrane helix</keyword>
<evidence type="ECO:0000256" key="4">
    <source>
        <dbReference type="ARBA" id="ARBA00022989"/>
    </source>
</evidence>
<evidence type="ECO:0000313" key="7">
    <source>
        <dbReference type="EMBL" id="MBW3098157.1"/>
    </source>
</evidence>
<gene>
    <name evidence="7" type="ORF">KY465_12795</name>
</gene>
<protein>
    <submittedName>
        <fullName evidence="7">Branched-chain amino acid ABC transporter permease</fullName>
    </submittedName>
</protein>
<keyword evidence="5 6" id="KW-0472">Membrane</keyword>
<dbReference type="EMBL" id="JAHWQX010000003">
    <property type="protein sequence ID" value="MBW3098157.1"/>
    <property type="molecule type" value="Genomic_DNA"/>
</dbReference>
<dbReference type="Pfam" id="PF02653">
    <property type="entry name" value="BPD_transp_2"/>
    <property type="match status" value="1"/>
</dbReference>
<keyword evidence="8" id="KW-1185">Reference proteome</keyword>
<dbReference type="InterPro" id="IPR001851">
    <property type="entry name" value="ABC_transp_permease"/>
</dbReference>